<feature type="region of interest" description="Disordered" evidence="1">
    <location>
        <begin position="359"/>
        <end position="386"/>
    </location>
</feature>
<gene>
    <name evidence="4" type="ORF">DFO65_11356</name>
</gene>
<feature type="compositionally biased region" description="Low complexity" evidence="1">
    <location>
        <begin position="166"/>
        <end position="179"/>
    </location>
</feature>
<dbReference type="Pfam" id="PF02627">
    <property type="entry name" value="CMD"/>
    <property type="match status" value="1"/>
</dbReference>
<dbReference type="NCBIfam" id="TIGR02425">
    <property type="entry name" value="decarb_PcaC"/>
    <property type="match status" value="1"/>
</dbReference>
<dbReference type="InterPro" id="IPR003779">
    <property type="entry name" value="CMD-like"/>
</dbReference>
<dbReference type="InterPro" id="IPR029032">
    <property type="entry name" value="AhpD-like"/>
</dbReference>
<dbReference type="Pfam" id="PF12697">
    <property type="entry name" value="Abhydrolase_6"/>
    <property type="match status" value="1"/>
</dbReference>
<evidence type="ECO:0000259" key="2">
    <source>
        <dbReference type="Pfam" id="PF02627"/>
    </source>
</evidence>
<dbReference type="PANTHER" id="PTHR33570">
    <property type="entry name" value="4-CARBOXYMUCONOLACTONE DECARBOXYLASE FAMILY PROTEIN"/>
    <property type="match status" value="1"/>
</dbReference>
<feature type="compositionally biased region" description="Basic and acidic residues" evidence="1">
    <location>
        <begin position="377"/>
        <end position="386"/>
    </location>
</feature>
<dbReference type="GO" id="GO:0051920">
    <property type="term" value="F:peroxiredoxin activity"/>
    <property type="evidence" value="ECO:0007669"/>
    <property type="project" value="InterPro"/>
</dbReference>
<dbReference type="Gene3D" id="1.20.1290.10">
    <property type="entry name" value="AhpD-like"/>
    <property type="match status" value="1"/>
</dbReference>
<feature type="region of interest" description="Disordered" evidence="1">
    <location>
        <begin position="155"/>
        <end position="181"/>
    </location>
</feature>
<evidence type="ECO:0000259" key="3">
    <source>
        <dbReference type="Pfam" id="PF12697"/>
    </source>
</evidence>
<dbReference type="InterPro" id="IPR012788">
    <property type="entry name" value="Decarb_PcaC"/>
</dbReference>
<keyword evidence="5" id="KW-1185">Reference proteome</keyword>
<evidence type="ECO:0000256" key="1">
    <source>
        <dbReference type="SAM" id="MobiDB-lite"/>
    </source>
</evidence>
<dbReference type="InterPro" id="IPR052512">
    <property type="entry name" value="4CMD/NDH-1_regulator"/>
</dbReference>
<organism evidence="4 5">
    <name type="scientific">Brevibacterium celere</name>
    <dbReference type="NCBI Taxonomy" id="225845"/>
    <lineage>
        <taxon>Bacteria</taxon>
        <taxon>Bacillati</taxon>
        <taxon>Actinomycetota</taxon>
        <taxon>Actinomycetes</taxon>
        <taxon>Micrococcales</taxon>
        <taxon>Brevibacteriaceae</taxon>
        <taxon>Brevibacterium</taxon>
    </lineage>
</organism>
<dbReference type="SUPFAM" id="SSF53474">
    <property type="entry name" value="alpha/beta-Hydrolases"/>
    <property type="match status" value="1"/>
</dbReference>
<dbReference type="AlphaFoldDB" id="A0A366IFK5"/>
<proteinExistence type="predicted"/>
<feature type="region of interest" description="Disordered" evidence="1">
    <location>
        <begin position="21"/>
        <end position="69"/>
    </location>
</feature>
<feature type="compositionally biased region" description="Low complexity" evidence="1">
    <location>
        <begin position="21"/>
        <end position="41"/>
    </location>
</feature>
<evidence type="ECO:0000313" key="4">
    <source>
        <dbReference type="EMBL" id="RBP69358.1"/>
    </source>
</evidence>
<dbReference type="InterPro" id="IPR029058">
    <property type="entry name" value="AB_hydrolase_fold"/>
</dbReference>
<reference evidence="4 5" key="1">
    <citation type="submission" date="2018-06" db="EMBL/GenBank/DDBJ databases">
        <title>Freshwater and sediment microbial communities from various areas in North America, analyzing microbe dynamics in response to fracking.</title>
        <authorList>
            <person name="Lamendella R."/>
        </authorList>
    </citation>
    <scope>NUCLEOTIDE SEQUENCE [LARGE SCALE GENOMIC DNA]</scope>
    <source>
        <strain evidence="4 5">3b_TX</strain>
    </source>
</reference>
<feature type="compositionally biased region" description="Low complexity" evidence="1">
    <location>
        <begin position="54"/>
        <end position="66"/>
    </location>
</feature>
<dbReference type="InterPro" id="IPR000073">
    <property type="entry name" value="AB_hydrolase_1"/>
</dbReference>
<dbReference type="PANTHER" id="PTHR33570:SF2">
    <property type="entry name" value="CARBOXYMUCONOLACTONE DECARBOXYLASE-LIKE DOMAIN-CONTAINING PROTEIN"/>
    <property type="match status" value="1"/>
</dbReference>
<dbReference type="Proteomes" id="UP000253509">
    <property type="component" value="Unassembled WGS sequence"/>
</dbReference>
<evidence type="ECO:0000313" key="5">
    <source>
        <dbReference type="Proteomes" id="UP000253509"/>
    </source>
</evidence>
<dbReference type="SUPFAM" id="SSF69118">
    <property type="entry name" value="AhpD-like"/>
    <property type="match status" value="1"/>
</dbReference>
<sequence length="510" mass="52181">MIPLPIRKCSDVELTATVLGSSDQTGSASGQAGSASWQATGIAGPGNASGTAGPGNASGRAAGAAGPDNRPHATDVLVVLPSLGTSVSALWQRAASAYCRSVPAATVIGIDLPGHGRSAPLDGAGEAVASVTMSDLAEAVLATIDRVLPDVVGHAGDGGSVDDDGGTAVADGTPAAAGTEGPRIALAGDSIGGAIALQLALDHGERFSHVAVFCTGAQIGEPAAWIERADLVAASGTPTQVVGSAQRWFGPGFMDREPEASAALLHSLQDADRFSYAALCHALAAFDVRDRLTDIPLPVLAVAGSEDQPTRPTKLVEIANGVRDGRLEVIEGAGHLVPAEAPEVTAALLDDFLHGTGRAEEATASATQLPTASGPREASRDEVHTAGMTVRREVLSDAHVDRANAAITEFTSDFQDLITRYAWGEIWTRPGLDRRMRSAITLTAMIAGGHEAELAMHVRAAVRNGLSRDEIKEVLLQSAIYCSVPSANTAFTVAAKTLAEMDEEDAPQGG</sequence>
<accession>A0A366IFK5</accession>
<dbReference type="EMBL" id="QNSB01000013">
    <property type="protein sequence ID" value="RBP69358.1"/>
    <property type="molecule type" value="Genomic_DNA"/>
</dbReference>
<dbReference type="Gene3D" id="3.40.50.1820">
    <property type="entry name" value="alpha/beta hydrolase"/>
    <property type="match status" value="1"/>
</dbReference>
<name>A0A366IFK5_9MICO</name>
<feature type="domain" description="Carboxymuconolactone decarboxylase-like" evidence="2">
    <location>
        <begin position="413"/>
        <end position="495"/>
    </location>
</feature>
<protein>
    <submittedName>
        <fullName evidence="4">3-oxoadipate enol-lactonase/4-carboxymuconolactone decarboxylase</fullName>
    </submittedName>
</protein>
<comment type="caution">
    <text evidence="4">The sequence shown here is derived from an EMBL/GenBank/DDBJ whole genome shotgun (WGS) entry which is preliminary data.</text>
</comment>
<feature type="domain" description="AB hydrolase-1" evidence="3">
    <location>
        <begin position="77"/>
        <end position="347"/>
    </location>
</feature>